<name>A0A6A6G5V1_9PEZI</name>
<sequence>MDKEPGFASQSGLHFWRSCWMYSYDLLAVLFWMYIGRLTAWASPTESIVMVFLMRKSLRSAVDAGSLDQDEHMKSKLR</sequence>
<organism evidence="1 2">
    <name type="scientific">Elsinoe ampelina</name>
    <dbReference type="NCBI Taxonomy" id="302913"/>
    <lineage>
        <taxon>Eukaryota</taxon>
        <taxon>Fungi</taxon>
        <taxon>Dikarya</taxon>
        <taxon>Ascomycota</taxon>
        <taxon>Pezizomycotina</taxon>
        <taxon>Dothideomycetes</taxon>
        <taxon>Dothideomycetidae</taxon>
        <taxon>Myriangiales</taxon>
        <taxon>Elsinoaceae</taxon>
        <taxon>Elsinoe</taxon>
    </lineage>
</organism>
<keyword evidence="2" id="KW-1185">Reference proteome</keyword>
<accession>A0A6A6G5V1</accession>
<dbReference type="EMBL" id="ML992511">
    <property type="protein sequence ID" value="KAF2221126.1"/>
    <property type="molecule type" value="Genomic_DNA"/>
</dbReference>
<protein>
    <submittedName>
        <fullName evidence="1">Uncharacterized protein</fullName>
    </submittedName>
</protein>
<evidence type="ECO:0000313" key="1">
    <source>
        <dbReference type="EMBL" id="KAF2221126.1"/>
    </source>
</evidence>
<dbReference type="AlphaFoldDB" id="A0A6A6G5V1"/>
<evidence type="ECO:0000313" key="2">
    <source>
        <dbReference type="Proteomes" id="UP000799538"/>
    </source>
</evidence>
<reference evidence="2" key="1">
    <citation type="journal article" date="2020" name="Stud. Mycol.">
        <title>101 Dothideomycetes genomes: A test case for predicting lifestyles and emergence of pathogens.</title>
        <authorList>
            <person name="Haridas S."/>
            <person name="Albert R."/>
            <person name="Binder M."/>
            <person name="Bloem J."/>
            <person name="LaButti K."/>
            <person name="Salamov A."/>
            <person name="Andreopoulos B."/>
            <person name="Baker S."/>
            <person name="Barry K."/>
            <person name="Bills G."/>
            <person name="Bluhm B."/>
            <person name="Cannon C."/>
            <person name="Castanera R."/>
            <person name="Culley D."/>
            <person name="Daum C."/>
            <person name="Ezra D."/>
            <person name="Gonzalez J."/>
            <person name="Henrissat B."/>
            <person name="Kuo A."/>
            <person name="Liang C."/>
            <person name="Lipzen A."/>
            <person name="Lutzoni F."/>
            <person name="Magnuson J."/>
            <person name="Mondo S."/>
            <person name="Nolan M."/>
            <person name="Ohm R."/>
            <person name="Pangilinan J."/>
            <person name="Park H.-J."/>
            <person name="Ramirez L."/>
            <person name="Alfaro M."/>
            <person name="Sun H."/>
            <person name="Tritt A."/>
            <person name="Yoshinaga Y."/>
            <person name="Zwiers L.-H."/>
            <person name="Turgeon B."/>
            <person name="Goodwin S."/>
            <person name="Spatafora J."/>
            <person name="Crous P."/>
            <person name="Grigoriev I."/>
        </authorList>
    </citation>
    <scope>NUCLEOTIDE SEQUENCE [LARGE SCALE GENOMIC DNA]</scope>
    <source>
        <strain evidence="2">CECT 20119</strain>
    </source>
</reference>
<gene>
    <name evidence="1" type="ORF">BDZ85DRAFT_266326</name>
</gene>
<proteinExistence type="predicted"/>
<dbReference type="Proteomes" id="UP000799538">
    <property type="component" value="Unassembled WGS sequence"/>
</dbReference>